<organism evidence="6 7">
    <name type="scientific">Subtercola lobariae</name>
    <dbReference type="NCBI Taxonomy" id="1588641"/>
    <lineage>
        <taxon>Bacteria</taxon>
        <taxon>Bacillati</taxon>
        <taxon>Actinomycetota</taxon>
        <taxon>Actinomycetes</taxon>
        <taxon>Micrococcales</taxon>
        <taxon>Microbacteriaceae</taxon>
        <taxon>Subtercola</taxon>
    </lineage>
</organism>
<evidence type="ECO:0008006" key="8">
    <source>
        <dbReference type="Google" id="ProtNLM"/>
    </source>
</evidence>
<evidence type="ECO:0000256" key="5">
    <source>
        <dbReference type="SAM" id="MobiDB-lite"/>
    </source>
</evidence>
<dbReference type="AlphaFoldDB" id="A0A917F1L7"/>
<evidence type="ECO:0000256" key="4">
    <source>
        <dbReference type="ARBA" id="ARBA00023136"/>
    </source>
</evidence>
<feature type="region of interest" description="Disordered" evidence="5">
    <location>
        <begin position="137"/>
        <end position="156"/>
    </location>
</feature>
<sequence>MILDTVIRTKARLLTGSTYAILGFQAAKTPGGRVGAAGPTIAVMRKAVPVLPADDELIVRVNGAIQSAAGVTLALGLFPRISALVITGSMIPTTIAGHGFWTIEDPAARAMQRVQFQKNLAMIGGLLFAAIDTPHKRRGPSRAALKAKAAKARAKR</sequence>
<comment type="subcellular location">
    <subcellularLocation>
        <location evidence="1">Membrane</location>
        <topology evidence="1">Multi-pass membrane protein</topology>
    </subcellularLocation>
</comment>
<evidence type="ECO:0000313" key="6">
    <source>
        <dbReference type="EMBL" id="GGF39325.1"/>
    </source>
</evidence>
<keyword evidence="2" id="KW-0812">Transmembrane</keyword>
<gene>
    <name evidence="6" type="ORF">GCM10011399_35270</name>
</gene>
<dbReference type="Pfam" id="PF07681">
    <property type="entry name" value="DoxX"/>
    <property type="match status" value="1"/>
</dbReference>
<dbReference type="RefSeq" id="WP_188680713.1">
    <property type="nucleotide sequence ID" value="NZ_BMGP01000007.1"/>
</dbReference>
<protein>
    <recommendedName>
        <fullName evidence="8">DoxX family protein</fullName>
    </recommendedName>
</protein>
<dbReference type="EMBL" id="BMGP01000007">
    <property type="protein sequence ID" value="GGF39325.1"/>
    <property type="molecule type" value="Genomic_DNA"/>
</dbReference>
<evidence type="ECO:0000313" key="7">
    <source>
        <dbReference type="Proteomes" id="UP000598775"/>
    </source>
</evidence>
<evidence type="ECO:0000256" key="2">
    <source>
        <dbReference type="ARBA" id="ARBA00022692"/>
    </source>
</evidence>
<keyword evidence="3" id="KW-1133">Transmembrane helix</keyword>
<reference evidence="6 7" key="1">
    <citation type="journal article" date="2014" name="Int. J. Syst. Evol. Microbiol.">
        <title>Complete genome sequence of Corynebacterium casei LMG S-19264T (=DSM 44701T), isolated from a smear-ripened cheese.</title>
        <authorList>
            <consortium name="US DOE Joint Genome Institute (JGI-PGF)"/>
            <person name="Walter F."/>
            <person name="Albersmeier A."/>
            <person name="Kalinowski J."/>
            <person name="Ruckert C."/>
        </authorList>
    </citation>
    <scope>NUCLEOTIDE SEQUENCE [LARGE SCALE GENOMIC DNA]</scope>
    <source>
        <strain evidence="6 7">CGMCC 1.12976</strain>
    </source>
</reference>
<dbReference type="Proteomes" id="UP000598775">
    <property type="component" value="Unassembled WGS sequence"/>
</dbReference>
<keyword evidence="4" id="KW-0472">Membrane</keyword>
<proteinExistence type="predicted"/>
<name>A0A917F1L7_9MICO</name>
<evidence type="ECO:0000256" key="1">
    <source>
        <dbReference type="ARBA" id="ARBA00004141"/>
    </source>
</evidence>
<evidence type="ECO:0000256" key="3">
    <source>
        <dbReference type="ARBA" id="ARBA00022989"/>
    </source>
</evidence>
<dbReference type="GO" id="GO:0016020">
    <property type="term" value="C:membrane"/>
    <property type="evidence" value="ECO:0007669"/>
    <property type="project" value="UniProtKB-SubCell"/>
</dbReference>
<comment type="caution">
    <text evidence="6">The sequence shown here is derived from an EMBL/GenBank/DDBJ whole genome shotgun (WGS) entry which is preliminary data.</text>
</comment>
<dbReference type="InterPro" id="IPR032808">
    <property type="entry name" value="DoxX"/>
</dbReference>
<keyword evidence="7" id="KW-1185">Reference proteome</keyword>
<accession>A0A917F1L7</accession>